<dbReference type="EMBL" id="CP001157">
    <property type="protein sequence ID" value="ACO80192.1"/>
    <property type="molecule type" value="Genomic_DNA"/>
</dbReference>
<dbReference type="EnsemblBacteria" id="ACO80192">
    <property type="protein sequence ID" value="ACO80192"/>
    <property type="gene ID" value="Avin_40570"/>
</dbReference>
<dbReference type="HOGENOM" id="CLU_1238119_0_0_6"/>
<organism evidence="1 2">
    <name type="scientific">Azotobacter vinelandii (strain DJ / ATCC BAA-1303)</name>
    <dbReference type="NCBI Taxonomy" id="322710"/>
    <lineage>
        <taxon>Bacteria</taxon>
        <taxon>Pseudomonadati</taxon>
        <taxon>Pseudomonadota</taxon>
        <taxon>Gammaproteobacteria</taxon>
        <taxon>Pseudomonadales</taxon>
        <taxon>Pseudomonadaceae</taxon>
        <taxon>Azotobacter</taxon>
    </lineage>
</organism>
<gene>
    <name evidence="1" type="ordered locus">Avin_40570</name>
</gene>
<dbReference type="Pfam" id="PF09669">
    <property type="entry name" value="Phage_pRha"/>
    <property type="match status" value="1"/>
</dbReference>
<name>C1DE84_AZOVD</name>
<reference evidence="1 2" key="1">
    <citation type="journal article" date="2009" name="J. Bacteriol.">
        <title>Genome sequence of Azotobacter vinelandii, an obligate aerobe specialized to support diverse anaerobic metabolic processes.</title>
        <authorList>
            <person name="Setubal J.C."/>
            <person name="dos Santos P."/>
            <person name="Goldman B.S."/>
            <person name="Ertesvag H."/>
            <person name="Espin G."/>
            <person name="Rubio L.M."/>
            <person name="Valla S."/>
            <person name="Almeida N.F."/>
            <person name="Balasubramanian D."/>
            <person name="Cromes L."/>
            <person name="Curatti L."/>
            <person name="Du Z."/>
            <person name="Godsy E."/>
            <person name="Goodner B."/>
            <person name="Hellner-Burris K."/>
            <person name="Hernandez J.A."/>
            <person name="Houmiel K."/>
            <person name="Imperial J."/>
            <person name="Kennedy C."/>
            <person name="Larson T.J."/>
            <person name="Latreille P."/>
            <person name="Ligon L.S."/>
            <person name="Lu J."/>
            <person name="Maerk M."/>
            <person name="Miller N.M."/>
            <person name="Norton S."/>
            <person name="O'Carroll I.P."/>
            <person name="Paulsen I."/>
            <person name="Raulfs E.C."/>
            <person name="Roemer R."/>
            <person name="Rosser J."/>
            <person name="Segura D."/>
            <person name="Slater S."/>
            <person name="Stricklin S.L."/>
            <person name="Studholme D.J."/>
            <person name="Sun J."/>
            <person name="Viana C.J."/>
            <person name="Wallin E."/>
            <person name="Wang B."/>
            <person name="Wheeler C."/>
            <person name="Zhu H."/>
            <person name="Dean D.R."/>
            <person name="Dixon R."/>
            <person name="Wood D."/>
        </authorList>
    </citation>
    <scope>NUCLEOTIDE SEQUENCE [LARGE SCALE GENOMIC DNA]</scope>
    <source>
        <strain evidence="2">DJ / ATCC BAA-1303</strain>
    </source>
</reference>
<evidence type="ECO:0000313" key="1">
    <source>
        <dbReference type="EMBL" id="ACO80192.1"/>
    </source>
</evidence>
<keyword evidence="2" id="KW-1185">Reference proteome</keyword>
<dbReference type="AlphaFoldDB" id="C1DE84"/>
<accession>C1DE84</accession>
<protein>
    <submittedName>
        <fullName evidence="1">Phage protein</fullName>
    </submittedName>
</protein>
<proteinExistence type="predicted"/>
<dbReference type="KEGG" id="avn:Avin_40570"/>
<dbReference type="GeneID" id="88187000"/>
<dbReference type="RefSeq" id="WP_012702565.1">
    <property type="nucleotide sequence ID" value="NC_012560.1"/>
</dbReference>
<dbReference type="STRING" id="322710.Avin_40570"/>
<dbReference type="InterPro" id="IPR014054">
    <property type="entry name" value="Phage_regulatory_Rha"/>
</dbReference>
<dbReference type="OrthoDB" id="71495at2"/>
<dbReference type="eggNOG" id="COG3646">
    <property type="taxonomic scope" value="Bacteria"/>
</dbReference>
<sequence length="223" mass="24599">MSNAITLVQFKGEARVDSRLLAGQLDNQHKASMALIDRYAAKFKRFGALPFQMEKPTAGSAGGQPERYALLHEDQSYYLLSLSRNTEIVVDLKADLIAAFREARDRASVTDTQYLPLYHAMHDEVAALARRAKECGSSTPERMFHINANKALNAVMGIASGERDTLTIEQRLLLTTLQAVWRNHLHASLEHGDDHHEAFRKAKAAVLAYMTGVGALLLGGRAA</sequence>
<evidence type="ECO:0000313" key="2">
    <source>
        <dbReference type="Proteomes" id="UP000002424"/>
    </source>
</evidence>
<dbReference type="Proteomes" id="UP000002424">
    <property type="component" value="Chromosome"/>
</dbReference>